<accession>A0ACC2K9L9</accession>
<evidence type="ECO:0000313" key="2">
    <source>
        <dbReference type="Proteomes" id="UP001234297"/>
    </source>
</evidence>
<name>A0ACC2K9L9_PERAE</name>
<organism evidence="1 2">
    <name type="scientific">Persea americana</name>
    <name type="common">Avocado</name>
    <dbReference type="NCBI Taxonomy" id="3435"/>
    <lineage>
        <taxon>Eukaryota</taxon>
        <taxon>Viridiplantae</taxon>
        <taxon>Streptophyta</taxon>
        <taxon>Embryophyta</taxon>
        <taxon>Tracheophyta</taxon>
        <taxon>Spermatophyta</taxon>
        <taxon>Magnoliopsida</taxon>
        <taxon>Magnoliidae</taxon>
        <taxon>Laurales</taxon>
        <taxon>Lauraceae</taxon>
        <taxon>Persea</taxon>
    </lineage>
</organism>
<gene>
    <name evidence="1" type="ORF">MRB53_013794</name>
</gene>
<evidence type="ECO:0000313" key="1">
    <source>
        <dbReference type="EMBL" id="KAJ8617608.1"/>
    </source>
</evidence>
<sequence length="133" mass="15051">MICSPRPWTRSRAYSAAAENPLFSSADEKKDESETTKLSSPNRRLQRSRSERESSSWRICERSIDWTVRIRRCCCRFGFCGGCSGRSRDESTASISSFSGESAGWRSPSYGGCRRRSGWGKSDGRWRSGRRGC</sequence>
<dbReference type="Proteomes" id="UP001234297">
    <property type="component" value="Chromosome 4"/>
</dbReference>
<dbReference type="EMBL" id="CM056812">
    <property type="protein sequence ID" value="KAJ8617608.1"/>
    <property type="molecule type" value="Genomic_DNA"/>
</dbReference>
<protein>
    <submittedName>
        <fullName evidence="1">Uncharacterized protein</fullName>
    </submittedName>
</protein>
<reference evidence="1 2" key="1">
    <citation type="journal article" date="2022" name="Hortic Res">
        <title>A haplotype resolved chromosomal level avocado genome allows analysis of novel avocado genes.</title>
        <authorList>
            <person name="Nath O."/>
            <person name="Fletcher S.J."/>
            <person name="Hayward A."/>
            <person name="Shaw L.M."/>
            <person name="Masouleh A.K."/>
            <person name="Furtado A."/>
            <person name="Henry R.J."/>
            <person name="Mitter N."/>
        </authorList>
    </citation>
    <scope>NUCLEOTIDE SEQUENCE [LARGE SCALE GENOMIC DNA]</scope>
    <source>
        <strain evidence="2">cv. Hass</strain>
    </source>
</reference>
<keyword evidence="2" id="KW-1185">Reference proteome</keyword>
<comment type="caution">
    <text evidence="1">The sequence shown here is derived from an EMBL/GenBank/DDBJ whole genome shotgun (WGS) entry which is preliminary data.</text>
</comment>
<proteinExistence type="predicted"/>